<sequence length="62" mass="7592">MRRKSLPKPRDDGMMERRRSSDWKCIRVPTSSHKEFWKDPGQKLSFLMLCQALYHLELEFFF</sequence>
<keyword evidence="2" id="KW-1185">Reference proteome</keyword>
<organism evidence="1 2">
    <name type="scientific">Ancylostoma duodenale</name>
    <dbReference type="NCBI Taxonomy" id="51022"/>
    <lineage>
        <taxon>Eukaryota</taxon>
        <taxon>Metazoa</taxon>
        <taxon>Ecdysozoa</taxon>
        <taxon>Nematoda</taxon>
        <taxon>Chromadorea</taxon>
        <taxon>Rhabditida</taxon>
        <taxon>Rhabditina</taxon>
        <taxon>Rhabditomorpha</taxon>
        <taxon>Strongyloidea</taxon>
        <taxon>Ancylostomatidae</taxon>
        <taxon>Ancylostomatinae</taxon>
        <taxon>Ancylostoma</taxon>
    </lineage>
</organism>
<dbReference type="Proteomes" id="UP000054047">
    <property type="component" value="Unassembled WGS sequence"/>
</dbReference>
<accession>A0A0C2GKJ6</accession>
<dbReference type="EMBL" id="KN732023">
    <property type="protein sequence ID" value="KIH59379.1"/>
    <property type="molecule type" value="Genomic_DNA"/>
</dbReference>
<protein>
    <submittedName>
        <fullName evidence="1">Uncharacterized protein</fullName>
    </submittedName>
</protein>
<evidence type="ECO:0000313" key="2">
    <source>
        <dbReference type="Proteomes" id="UP000054047"/>
    </source>
</evidence>
<name>A0A0C2GKJ6_9BILA</name>
<proteinExistence type="predicted"/>
<evidence type="ECO:0000313" key="1">
    <source>
        <dbReference type="EMBL" id="KIH59379.1"/>
    </source>
</evidence>
<dbReference type="AlphaFoldDB" id="A0A0C2GKJ6"/>
<gene>
    <name evidence="1" type="ORF">ANCDUO_10391</name>
</gene>
<reference evidence="1 2" key="1">
    <citation type="submission" date="2013-12" db="EMBL/GenBank/DDBJ databases">
        <title>Draft genome of the parsitic nematode Ancylostoma duodenale.</title>
        <authorList>
            <person name="Mitreva M."/>
        </authorList>
    </citation>
    <scope>NUCLEOTIDE SEQUENCE [LARGE SCALE GENOMIC DNA]</scope>
    <source>
        <strain evidence="1 2">Zhejiang</strain>
    </source>
</reference>